<dbReference type="AlphaFoldDB" id="A0A6G1PZJ8"/>
<dbReference type="OrthoDB" id="9993879at2759"/>
<dbReference type="InterPro" id="IPR008952">
    <property type="entry name" value="Tetraspanin_EC2_sf"/>
</dbReference>
<keyword evidence="8" id="KW-1185">Reference proteome</keyword>
<dbReference type="InterPro" id="IPR018499">
    <property type="entry name" value="Tetraspanin/Peripherin"/>
</dbReference>
<name>A0A6G1PZJ8_CHAAH</name>
<feature type="transmembrane region" description="Helical" evidence="6">
    <location>
        <begin position="12"/>
        <end position="34"/>
    </location>
</feature>
<accession>A0A6G1PZJ8</accession>
<comment type="similarity">
    <text evidence="2 6">Belongs to the tetraspanin (TM4SF) family.</text>
</comment>
<dbReference type="PANTHER" id="PTHR19282">
    <property type="entry name" value="TETRASPANIN"/>
    <property type="match status" value="1"/>
</dbReference>
<evidence type="ECO:0000256" key="4">
    <source>
        <dbReference type="ARBA" id="ARBA00022989"/>
    </source>
</evidence>
<keyword evidence="3 6" id="KW-0812">Transmembrane</keyword>
<feature type="transmembrane region" description="Helical" evidence="6">
    <location>
        <begin position="54"/>
        <end position="76"/>
    </location>
</feature>
<dbReference type="SUPFAM" id="SSF48652">
    <property type="entry name" value="Tetraspanin"/>
    <property type="match status" value="1"/>
</dbReference>
<protein>
    <recommendedName>
        <fullName evidence="6">Tetraspanin</fullName>
    </recommendedName>
</protein>
<dbReference type="InterPro" id="IPR000301">
    <property type="entry name" value="Tetraspanin_animals"/>
</dbReference>
<dbReference type="PIRSF" id="PIRSF002419">
    <property type="entry name" value="Tetraspanin"/>
    <property type="match status" value="1"/>
</dbReference>
<dbReference type="PRINTS" id="PR00259">
    <property type="entry name" value="TMFOUR"/>
</dbReference>
<keyword evidence="5 6" id="KW-0472">Membrane</keyword>
<evidence type="ECO:0000313" key="8">
    <source>
        <dbReference type="Proteomes" id="UP000503349"/>
    </source>
</evidence>
<evidence type="ECO:0000256" key="1">
    <source>
        <dbReference type="ARBA" id="ARBA00004141"/>
    </source>
</evidence>
<dbReference type="Gene3D" id="1.10.1450.10">
    <property type="entry name" value="Tetraspanin"/>
    <property type="match status" value="1"/>
</dbReference>
<gene>
    <name evidence="7" type="ORF">EXN66_Car011371</name>
</gene>
<dbReference type="Proteomes" id="UP000503349">
    <property type="component" value="Chromosome 11"/>
</dbReference>
<reference evidence="8" key="2">
    <citation type="submission" date="2019-02" db="EMBL/GenBank/DDBJ databases">
        <title>Opniocepnalus argus Var Kimnra genome.</title>
        <authorList>
            <person name="Zhou C."/>
            <person name="Xiao S."/>
        </authorList>
    </citation>
    <scope>NUCLEOTIDE SEQUENCE [LARGE SCALE GENOMIC DNA]</scope>
</reference>
<organism evidence="7 8">
    <name type="scientific">Channa argus</name>
    <name type="common">Northern snakehead</name>
    <name type="synonym">Ophicephalus argus</name>
    <dbReference type="NCBI Taxonomy" id="215402"/>
    <lineage>
        <taxon>Eukaryota</taxon>
        <taxon>Metazoa</taxon>
        <taxon>Chordata</taxon>
        <taxon>Craniata</taxon>
        <taxon>Vertebrata</taxon>
        <taxon>Euteleostomi</taxon>
        <taxon>Actinopterygii</taxon>
        <taxon>Neopterygii</taxon>
        <taxon>Teleostei</taxon>
        <taxon>Neoteleostei</taxon>
        <taxon>Acanthomorphata</taxon>
        <taxon>Anabantaria</taxon>
        <taxon>Anabantiformes</taxon>
        <taxon>Channoidei</taxon>
        <taxon>Channidae</taxon>
        <taxon>Channa</taxon>
    </lineage>
</organism>
<evidence type="ECO:0000256" key="3">
    <source>
        <dbReference type="ARBA" id="ARBA00022692"/>
    </source>
</evidence>
<feature type="transmembrane region" description="Helical" evidence="6">
    <location>
        <begin position="83"/>
        <end position="106"/>
    </location>
</feature>
<keyword evidence="4 6" id="KW-1133">Transmembrane helix</keyword>
<feature type="transmembrane region" description="Helical" evidence="6">
    <location>
        <begin position="206"/>
        <end position="230"/>
    </location>
</feature>
<evidence type="ECO:0000256" key="5">
    <source>
        <dbReference type="ARBA" id="ARBA00023136"/>
    </source>
</evidence>
<sequence>MDCGIIMSKTVLLFLSLMFWAAGAGLAYIGTYMLRSYDSVGTFIQDKYTLTPAIIIIGISVVMFIFGVFGCCATIWESKLGLGFFFLIIVVLFAAEVVALVFGIIYQGKTNGELEKPMNDVIAKYDGQNPESITVDAFQSKFQCCGVTNYTSWSNTTWFTKNNNTVPLSCCKNASTECTGRLDQPNLLYGQGCKPQVQHLIRALEYALLVILGFAIFKFFGMLSICVITCRCNSKRSGYQPLYA</sequence>
<proteinExistence type="inferred from homology"/>
<evidence type="ECO:0000313" key="7">
    <source>
        <dbReference type="EMBL" id="KAF3695695.1"/>
    </source>
</evidence>
<evidence type="ECO:0000256" key="2">
    <source>
        <dbReference type="ARBA" id="ARBA00006840"/>
    </source>
</evidence>
<dbReference type="EMBL" id="CM015722">
    <property type="protein sequence ID" value="KAF3695695.1"/>
    <property type="molecule type" value="Genomic_DNA"/>
</dbReference>
<dbReference type="PANTHER" id="PTHR19282:SF120">
    <property type="entry name" value="TETRASPANIN-36"/>
    <property type="match status" value="1"/>
</dbReference>
<comment type="subcellular location">
    <subcellularLocation>
        <location evidence="1 6">Membrane</location>
        <topology evidence="1 6">Multi-pass membrane protein</topology>
    </subcellularLocation>
</comment>
<reference evidence="7 8" key="1">
    <citation type="submission" date="2019-02" db="EMBL/GenBank/DDBJ databases">
        <title>Opniocepnalus argus genome.</title>
        <authorList>
            <person name="Zhou C."/>
            <person name="Xiao S."/>
        </authorList>
    </citation>
    <scope>NUCLEOTIDE SEQUENCE [LARGE SCALE GENOMIC DNA]</scope>
    <source>
        <strain evidence="7">OARG1902GOOAL</strain>
        <tissue evidence="7">Muscle</tissue>
    </source>
</reference>
<dbReference type="Pfam" id="PF00335">
    <property type="entry name" value="Tetraspanin"/>
    <property type="match status" value="1"/>
</dbReference>
<evidence type="ECO:0000256" key="6">
    <source>
        <dbReference type="RuleBase" id="RU361218"/>
    </source>
</evidence>
<dbReference type="GO" id="GO:0005886">
    <property type="term" value="C:plasma membrane"/>
    <property type="evidence" value="ECO:0007669"/>
    <property type="project" value="TreeGrafter"/>
</dbReference>